<evidence type="ECO:0000313" key="1">
    <source>
        <dbReference type="EMBL" id="CDW42072.1"/>
    </source>
</evidence>
<dbReference type="AlphaFoldDB" id="A0A0K2UVX1"/>
<proteinExistence type="predicted"/>
<sequence>MFSPICPILRAIRSAKFFPSSLVDLN</sequence>
<dbReference type="EMBL" id="HACA01024711">
    <property type="protein sequence ID" value="CDW42072.1"/>
    <property type="molecule type" value="Transcribed_RNA"/>
</dbReference>
<protein>
    <submittedName>
        <fullName evidence="1">Uncharacterized protein</fullName>
    </submittedName>
</protein>
<organism evidence="1">
    <name type="scientific">Lepeophtheirus salmonis</name>
    <name type="common">Salmon louse</name>
    <name type="synonym">Caligus salmonis</name>
    <dbReference type="NCBI Taxonomy" id="72036"/>
    <lineage>
        <taxon>Eukaryota</taxon>
        <taxon>Metazoa</taxon>
        <taxon>Ecdysozoa</taxon>
        <taxon>Arthropoda</taxon>
        <taxon>Crustacea</taxon>
        <taxon>Multicrustacea</taxon>
        <taxon>Hexanauplia</taxon>
        <taxon>Copepoda</taxon>
        <taxon>Siphonostomatoida</taxon>
        <taxon>Caligidae</taxon>
        <taxon>Lepeophtheirus</taxon>
    </lineage>
</organism>
<reference evidence="1" key="1">
    <citation type="submission" date="2014-05" db="EMBL/GenBank/DDBJ databases">
        <authorList>
            <person name="Chronopoulou M."/>
        </authorList>
    </citation>
    <scope>NUCLEOTIDE SEQUENCE</scope>
    <source>
        <tissue evidence="1">Whole organism</tissue>
    </source>
</reference>
<accession>A0A0K2UVX1</accession>
<name>A0A0K2UVX1_LEPSM</name>